<dbReference type="Pfam" id="PF07589">
    <property type="entry name" value="PEP-CTERM"/>
    <property type="match status" value="1"/>
</dbReference>
<dbReference type="EMBL" id="JBIGIC010000015">
    <property type="protein sequence ID" value="MFG6489828.1"/>
    <property type="molecule type" value="Genomic_DNA"/>
</dbReference>
<accession>A0ABW7HJH5</accession>
<keyword evidence="1" id="KW-0732">Signal</keyword>
<keyword evidence="4" id="KW-1185">Reference proteome</keyword>
<proteinExistence type="predicted"/>
<comment type="caution">
    <text evidence="3">The sequence shown here is derived from an EMBL/GenBank/DDBJ whole genome shotgun (WGS) entry which is preliminary data.</text>
</comment>
<feature type="domain" description="Ice-binding protein C-terminal" evidence="2">
    <location>
        <begin position="326"/>
        <end position="349"/>
    </location>
</feature>
<organism evidence="3 4">
    <name type="scientific">Pelomonas candidula</name>
    <dbReference type="NCBI Taxonomy" id="3299025"/>
    <lineage>
        <taxon>Bacteria</taxon>
        <taxon>Pseudomonadati</taxon>
        <taxon>Pseudomonadota</taxon>
        <taxon>Betaproteobacteria</taxon>
        <taxon>Burkholderiales</taxon>
        <taxon>Sphaerotilaceae</taxon>
        <taxon>Roseateles</taxon>
    </lineage>
</organism>
<evidence type="ECO:0000313" key="4">
    <source>
        <dbReference type="Proteomes" id="UP001606134"/>
    </source>
</evidence>
<evidence type="ECO:0000256" key="1">
    <source>
        <dbReference type="SAM" id="SignalP"/>
    </source>
</evidence>
<name>A0ABW7HJH5_9BURK</name>
<dbReference type="RefSeq" id="WP_394416304.1">
    <property type="nucleotide sequence ID" value="NZ_JBIGIC010000015.1"/>
</dbReference>
<dbReference type="Proteomes" id="UP001606134">
    <property type="component" value="Unassembled WGS sequence"/>
</dbReference>
<protein>
    <submittedName>
        <fullName evidence="3">PEP-CTERM sorting domain-containing protein</fullName>
    </submittedName>
</protein>
<evidence type="ECO:0000259" key="2">
    <source>
        <dbReference type="Pfam" id="PF07589"/>
    </source>
</evidence>
<gene>
    <name evidence="3" type="ORF">ACG04R_24340</name>
</gene>
<feature type="signal peptide" evidence="1">
    <location>
        <begin position="1"/>
        <end position="19"/>
    </location>
</feature>
<dbReference type="NCBIfam" id="TIGR02595">
    <property type="entry name" value="PEP_CTERM"/>
    <property type="match status" value="1"/>
</dbReference>
<reference evidence="3 4" key="1">
    <citation type="submission" date="2024-08" db="EMBL/GenBank/DDBJ databases">
        <authorList>
            <person name="Lu H."/>
        </authorList>
    </citation>
    <scope>NUCLEOTIDE SEQUENCE [LARGE SCALE GENOMIC DNA]</scope>
    <source>
        <strain evidence="3 4">BYS78W</strain>
    </source>
</reference>
<dbReference type="InterPro" id="IPR013424">
    <property type="entry name" value="Ice-binding_C"/>
</dbReference>
<feature type="chain" id="PRO_5045970123" evidence="1">
    <location>
        <begin position="20"/>
        <end position="352"/>
    </location>
</feature>
<evidence type="ECO:0000313" key="3">
    <source>
        <dbReference type="EMBL" id="MFG6489828.1"/>
    </source>
</evidence>
<sequence>MKKLGALAFAAIASTTSHAAISVGDPSADGVKAGTYPELFLVVWDQSNNISYTRDLGISVYSDNYALGDTSTNLFVYGQQDTGYQKIFSPLNTDPNFQTFLATSTDATKQIWAVMGLAVDPNGGLAANGTSLYTTAQHTAPTGTLDANYTTLMNWLQGDMANQVGLLQQNVGDWNSKCTGTDCTTKFTENLSGTYTKVNNPLQYAGAAYASTGVLGAANLSRPALFNSVNQSSWFYSITLTSDTDTAPVLVDEFDNTKHDAYWGLGVDSSGNYILSYTLEASITQATTAAGSLLRLRTDFAASYGRTRLIAAPVGDTLNLGGSVTAVPEPATWGLMGLGLAVVAGCARRRRA</sequence>